<dbReference type="CDD" id="cd00332">
    <property type="entry name" value="PAL-HAL"/>
    <property type="match status" value="1"/>
</dbReference>
<sequence length="829" mass="89909">MAPAILGADVNGLNGFHPPTSKVNLDSTERIPKGHHPSISTTIPFRDITTNDHPAAFEPDTCNGNRHHLSAPANGLSKEPTRDHEQADSGISDCYRPAASATSTSINPTDDAHQTDSDIANGNIFEKTQNRKVDIGPHASIVVREWKLLRNSVTNVTPTYVDTDYLGVAKITAVSKHGMNVKIKDKAAATKRVNESVEFLAQRLADGRSLYGITTGFGGSADLRTLKVMDLQRALIQHQHSGILPIDKKAGSIHLSLGKAPGVNFMPEEWVRGTMLVRCKSLLAAHSAVRFEIIELIISLLNNDMIPLVPLRGSISASGDLQPLSYIAGVLEGNPDCYVWTNDGNLGRIIIPADVALEHLVQKSITFGPKEALAVLNGTAVSTAVAALAMQESHTLAIFSQVLTAMGVEALHGSTGSFNAFFDRVRPHRGQREAAANIRLFLTGSQLAHPEQEDEENRIGLKQDRYALRTSPQWIGPQLEDLALAHEQITVECNSTTDNPLIDIEGGAIHHGGNFQAASITSAMEKTRSCLQMFGRMLFSQCTELINPAMNNGLPPNLAADDPSTSYTMKGADINVAAYMSELAYLANPVSNHVQTAENGNQAINSLALVSARYTHMAIDCLSMICATYLYILCQALDIRAMDRGYLSAIGPAVNEITAHIFETALSDATNATALNQLQSKLLEQVVRQYSLTTSLDTSDRFSAIAEAVQSTLTTALYTDGSLPKQFDALSAIKRWTDQTSTTLHNLFLQHRQAYFTAPDATPYLGAASSRMYSYVRKDLQVPFHKGLADHPTKDNKLKTLGSNISIIHEAMRSGRLYDPVLLCLGAHP</sequence>
<dbReference type="Gene3D" id="1.20.200.10">
    <property type="entry name" value="Fumarase/aspartase (Central domain)"/>
    <property type="match status" value="1"/>
</dbReference>
<reference evidence="4 5" key="1">
    <citation type="journal article" date="2020" name="Genomics">
        <title>Complete, high-quality genomes from long-read metagenomic sequencing of two wolf lichen thalli reveals enigmatic genome architecture.</title>
        <authorList>
            <person name="McKenzie S.K."/>
            <person name="Walston R.F."/>
            <person name="Allen J.L."/>
        </authorList>
    </citation>
    <scope>NUCLEOTIDE SEQUENCE [LARGE SCALE GENOMIC DNA]</scope>
    <source>
        <strain evidence="4">WasteWater1</strain>
    </source>
</reference>
<accession>A0A8H6CNW3</accession>
<dbReference type="Gene3D" id="1.10.274.20">
    <property type="entry name" value="Phenylalanine ammonia-lyase 1, domain 3"/>
    <property type="match status" value="1"/>
</dbReference>
<proteinExistence type="inferred from homology"/>
<evidence type="ECO:0000313" key="4">
    <source>
        <dbReference type="EMBL" id="KAF6226872.1"/>
    </source>
</evidence>
<keyword evidence="5" id="KW-1185">Reference proteome</keyword>
<gene>
    <name evidence="4" type="ORF">HO133_008313</name>
</gene>
<dbReference type="InterPro" id="IPR008948">
    <property type="entry name" value="L-Aspartase-like"/>
</dbReference>
<dbReference type="InterPro" id="IPR001106">
    <property type="entry name" value="Aromatic_Lyase"/>
</dbReference>
<dbReference type="InterPro" id="IPR023144">
    <property type="entry name" value="Phe_NH3-lyase_shielding_dom_sf"/>
</dbReference>
<dbReference type="InterPro" id="IPR005922">
    <property type="entry name" value="Phe_NH3-lyase"/>
</dbReference>
<dbReference type="NCBIfam" id="TIGR01226">
    <property type="entry name" value="phe_am_lyase"/>
    <property type="match status" value="1"/>
</dbReference>
<evidence type="ECO:0008006" key="6">
    <source>
        <dbReference type="Google" id="ProtNLM"/>
    </source>
</evidence>
<evidence type="ECO:0000256" key="2">
    <source>
        <dbReference type="RuleBase" id="RU003954"/>
    </source>
</evidence>
<evidence type="ECO:0000256" key="3">
    <source>
        <dbReference type="SAM" id="MobiDB-lite"/>
    </source>
</evidence>
<dbReference type="EMBL" id="JACCJB010000005">
    <property type="protein sequence ID" value="KAF6226872.1"/>
    <property type="molecule type" value="Genomic_DNA"/>
</dbReference>
<dbReference type="GO" id="GO:0016841">
    <property type="term" value="F:ammonia-lyase activity"/>
    <property type="evidence" value="ECO:0007669"/>
    <property type="project" value="InterPro"/>
</dbReference>
<dbReference type="InterPro" id="IPR022313">
    <property type="entry name" value="Phe/His_NH3-lyase_AS"/>
</dbReference>
<dbReference type="Pfam" id="PF00221">
    <property type="entry name" value="Lyase_aromatic"/>
    <property type="match status" value="1"/>
</dbReference>
<organism evidence="4 5">
    <name type="scientific">Letharia lupina</name>
    <dbReference type="NCBI Taxonomy" id="560253"/>
    <lineage>
        <taxon>Eukaryota</taxon>
        <taxon>Fungi</taxon>
        <taxon>Dikarya</taxon>
        <taxon>Ascomycota</taxon>
        <taxon>Pezizomycotina</taxon>
        <taxon>Lecanoromycetes</taxon>
        <taxon>OSLEUM clade</taxon>
        <taxon>Lecanoromycetidae</taxon>
        <taxon>Lecanorales</taxon>
        <taxon>Lecanorineae</taxon>
        <taxon>Parmeliaceae</taxon>
        <taxon>Letharia</taxon>
    </lineage>
</organism>
<feature type="region of interest" description="Disordered" evidence="3">
    <location>
        <begin position="28"/>
        <end position="117"/>
    </location>
</feature>
<evidence type="ECO:0000313" key="5">
    <source>
        <dbReference type="Proteomes" id="UP000593566"/>
    </source>
</evidence>
<name>A0A8H6CNW3_9LECA</name>
<dbReference type="GO" id="GO:0005737">
    <property type="term" value="C:cytoplasm"/>
    <property type="evidence" value="ECO:0007669"/>
    <property type="project" value="InterPro"/>
</dbReference>
<dbReference type="RefSeq" id="XP_037155181.1">
    <property type="nucleotide sequence ID" value="XM_037299180.1"/>
</dbReference>
<comment type="caution">
    <text evidence="4">The sequence shown here is derived from an EMBL/GenBank/DDBJ whole genome shotgun (WGS) entry which is preliminary data.</text>
</comment>
<dbReference type="PROSITE" id="PS00488">
    <property type="entry name" value="PAL_HISTIDASE"/>
    <property type="match status" value="1"/>
</dbReference>
<dbReference type="Gene3D" id="1.10.275.10">
    <property type="entry name" value="Fumarase/aspartase (N-terminal domain)"/>
    <property type="match status" value="1"/>
</dbReference>
<keyword evidence="2" id="KW-0456">Lyase</keyword>
<dbReference type="Proteomes" id="UP000593566">
    <property type="component" value="Unassembled WGS sequence"/>
</dbReference>
<protein>
    <recommendedName>
        <fullName evidence="6">Phenylalanine ammonia-lyase</fullName>
    </recommendedName>
</protein>
<dbReference type="InterPro" id="IPR024083">
    <property type="entry name" value="Fumarase/histidase_N"/>
</dbReference>
<comment type="similarity">
    <text evidence="1 2">Belongs to the PAL/histidase family.</text>
</comment>
<dbReference type="GeneID" id="59336710"/>
<dbReference type="GO" id="GO:0006559">
    <property type="term" value="P:L-phenylalanine catabolic process"/>
    <property type="evidence" value="ECO:0007669"/>
    <property type="project" value="InterPro"/>
</dbReference>
<dbReference type="PANTHER" id="PTHR10362">
    <property type="entry name" value="HISTIDINE AMMONIA-LYASE"/>
    <property type="match status" value="1"/>
</dbReference>
<evidence type="ECO:0000256" key="1">
    <source>
        <dbReference type="ARBA" id="ARBA00007238"/>
    </source>
</evidence>
<dbReference type="AlphaFoldDB" id="A0A8H6CNW3"/>
<dbReference type="SUPFAM" id="SSF48557">
    <property type="entry name" value="L-aspartase-like"/>
    <property type="match status" value="1"/>
</dbReference>